<dbReference type="PROSITE" id="PS50850">
    <property type="entry name" value="MFS"/>
    <property type="match status" value="1"/>
</dbReference>
<proteinExistence type="predicted"/>
<dbReference type="PROSITE" id="PS00217">
    <property type="entry name" value="SUGAR_TRANSPORT_2"/>
    <property type="match status" value="1"/>
</dbReference>
<keyword evidence="3" id="KW-1003">Cell membrane</keyword>
<dbReference type="Gene3D" id="1.20.1250.20">
    <property type="entry name" value="MFS general substrate transporter like domains"/>
    <property type="match status" value="1"/>
</dbReference>
<keyword evidence="6 7" id="KW-0472">Membrane</keyword>
<feature type="transmembrane region" description="Helical" evidence="7">
    <location>
        <begin position="154"/>
        <end position="178"/>
    </location>
</feature>
<evidence type="ECO:0000256" key="2">
    <source>
        <dbReference type="ARBA" id="ARBA00022448"/>
    </source>
</evidence>
<keyword evidence="2" id="KW-0813">Transport</keyword>
<dbReference type="CDD" id="cd17369">
    <property type="entry name" value="MFS_ShiA_like"/>
    <property type="match status" value="1"/>
</dbReference>
<sequence length="433" mass="45025">MTEATAPPVTPMKRVAGACLVGSAIEFYDFLIYGTAAALVFPTVFFPQLSPTMGTIASMSTFASAFVSRPIGGAAFGYLGDRVGRKKTLVATLVLMAVATVSVGLVPRTESIGVAAPLILVALRLVQGFAAGGEWAGSVLLSAEYAPAGKRGRYGMFTLLGGGTAAVLSSLTFLGVSFTIGENSPAFLAWGWRIPFLISAVLIAIALYVRLRIDETPVFVAEKARTPVPRAPIAELLRLQRREIVLAAGSILGGMSFAYMANTYLTRYAHAELGYSRSFIWAVGALGGLVSITFVALSATLSDRVGRRRMMLLGWAGCVPWGLLVIPLIDTGNPALYAVAIVGMCAIGGIGSGPTGAFIPELFATRYRYSGSALAVNLAGVVGGALPPLIAGTVQATYGSWAVGPMLAILALASFVSAYLLPETKGTDLHSGD</sequence>
<dbReference type="KEGG" id="mcoo:MCOO_18800"/>
<feature type="transmembrane region" description="Helical" evidence="7">
    <location>
        <begin position="55"/>
        <end position="76"/>
    </location>
</feature>
<feature type="transmembrane region" description="Helical" evidence="7">
    <location>
        <begin position="278"/>
        <end position="299"/>
    </location>
</feature>
<dbReference type="Proteomes" id="UP000465866">
    <property type="component" value="Chromosome"/>
</dbReference>
<accession>A0A7I7KUT0</accession>
<dbReference type="AlphaFoldDB" id="A0A7I7KUT0"/>
<dbReference type="InterPro" id="IPR020846">
    <property type="entry name" value="MFS_dom"/>
</dbReference>
<keyword evidence="10" id="KW-1185">Reference proteome</keyword>
<dbReference type="InterPro" id="IPR036259">
    <property type="entry name" value="MFS_trans_sf"/>
</dbReference>
<feature type="transmembrane region" description="Helical" evidence="7">
    <location>
        <begin position="371"/>
        <end position="390"/>
    </location>
</feature>
<reference evidence="9 10" key="1">
    <citation type="journal article" date="2019" name="Emerg. Microbes Infect.">
        <title>Comprehensive subspecies identification of 175 nontuberculous mycobacteria species based on 7547 genomic profiles.</title>
        <authorList>
            <person name="Matsumoto Y."/>
            <person name="Kinjo T."/>
            <person name="Motooka D."/>
            <person name="Nabeya D."/>
            <person name="Jung N."/>
            <person name="Uechi K."/>
            <person name="Horii T."/>
            <person name="Iida T."/>
            <person name="Fujita J."/>
            <person name="Nakamura S."/>
        </authorList>
    </citation>
    <scope>NUCLEOTIDE SEQUENCE [LARGE SCALE GENOMIC DNA]</scope>
    <source>
        <strain evidence="9 10">JCM 12404</strain>
    </source>
</reference>
<evidence type="ECO:0000256" key="3">
    <source>
        <dbReference type="ARBA" id="ARBA00022475"/>
    </source>
</evidence>
<evidence type="ECO:0000256" key="1">
    <source>
        <dbReference type="ARBA" id="ARBA00004651"/>
    </source>
</evidence>
<evidence type="ECO:0000313" key="10">
    <source>
        <dbReference type="Proteomes" id="UP000465866"/>
    </source>
</evidence>
<evidence type="ECO:0000256" key="4">
    <source>
        <dbReference type="ARBA" id="ARBA00022692"/>
    </source>
</evidence>
<comment type="subcellular location">
    <subcellularLocation>
        <location evidence="1">Cell membrane</location>
        <topology evidence="1">Multi-pass membrane protein</topology>
    </subcellularLocation>
</comment>
<feature type="transmembrane region" description="Helical" evidence="7">
    <location>
        <begin position="30"/>
        <end position="49"/>
    </location>
</feature>
<evidence type="ECO:0000313" key="9">
    <source>
        <dbReference type="EMBL" id="BBX45865.1"/>
    </source>
</evidence>
<dbReference type="InterPro" id="IPR005829">
    <property type="entry name" value="Sugar_transporter_CS"/>
</dbReference>
<evidence type="ECO:0000259" key="8">
    <source>
        <dbReference type="PROSITE" id="PS50850"/>
    </source>
</evidence>
<feature type="transmembrane region" description="Helical" evidence="7">
    <location>
        <begin position="244"/>
        <end position="266"/>
    </location>
</feature>
<protein>
    <submittedName>
        <fullName evidence="9">MFS transporter</fullName>
    </submittedName>
</protein>
<evidence type="ECO:0000256" key="5">
    <source>
        <dbReference type="ARBA" id="ARBA00022989"/>
    </source>
</evidence>
<dbReference type="SUPFAM" id="SSF103473">
    <property type="entry name" value="MFS general substrate transporter"/>
    <property type="match status" value="1"/>
</dbReference>
<dbReference type="GO" id="GO:0005886">
    <property type="term" value="C:plasma membrane"/>
    <property type="evidence" value="ECO:0007669"/>
    <property type="project" value="UniProtKB-SubCell"/>
</dbReference>
<evidence type="ECO:0000256" key="7">
    <source>
        <dbReference type="SAM" id="Phobius"/>
    </source>
</evidence>
<dbReference type="GO" id="GO:0022857">
    <property type="term" value="F:transmembrane transporter activity"/>
    <property type="evidence" value="ECO:0007669"/>
    <property type="project" value="InterPro"/>
</dbReference>
<organism evidence="9 10">
    <name type="scientific">Mycobacterium cookii</name>
    <dbReference type="NCBI Taxonomy" id="1775"/>
    <lineage>
        <taxon>Bacteria</taxon>
        <taxon>Bacillati</taxon>
        <taxon>Actinomycetota</taxon>
        <taxon>Actinomycetes</taxon>
        <taxon>Mycobacteriales</taxon>
        <taxon>Mycobacteriaceae</taxon>
        <taxon>Mycobacterium</taxon>
    </lineage>
</organism>
<evidence type="ECO:0000256" key="6">
    <source>
        <dbReference type="ARBA" id="ARBA00023136"/>
    </source>
</evidence>
<feature type="transmembrane region" description="Helical" evidence="7">
    <location>
        <begin position="190"/>
        <end position="209"/>
    </location>
</feature>
<keyword evidence="5 7" id="KW-1133">Transmembrane helix</keyword>
<feature type="transmembrane region" description="Helical" evidence="7">
    <location>
        <begin position="311"/>
        <end position="329"/>
    </location>
</feature>
<dbReference type="InterPro" id="IPR011701">
    <property type="entry name" value="MFS"/>
</dbReference>
<name>A0A7I7KUT0_9MYCO</name>
<feature type="transmembrane region" description="Helical" evidence="7">
    <location>
        <begin position="402"/>
        <end position="421"/>
    </location>
</feature>
<dbReference type="PROSITE" id="PS00216">
    <property type="entry name" value="SUGAR_TRANSPORT_1"/>
    <property type="match status" value="1"/>
</dbReference>
<dbReference type="Pfam" id="PF07690">
    <property type="entry name" value="MFS_1"/>
    <property type="match status" value="1"/>
</dbReference>
<dbReference type="EMBL" id="AP022569">
    <property type="protein sequence ID" value="BBX45865.1"/>
    <property type="molecule type" value="Genomic_DNA"/>
</dbReference>
<keyword evidence="4 7" id="KW-0812">Transmembrane</keyword>
<gene>
    <name evidence="9" type="ORF">MCOO_18800</name>
</gene>
<feature type="domain" description="Major facilitator superfamily (MFS) profile" evidence="8">
    <location>
        <begin position="15"/>
        <end position="425"/>
    </location>
</feature>
<feature type="transmembrane region" description="Helical" evidence="7">
    <location>
        <begin position="335"/>
        <end position="359"/>
    </location>
</feature>
<dbReference type="PANTHER" id="PTHR43045">
    <property type="entry name" value="SHIKIMATE TRANSPORTER"/>
    <property type="match status" value="1"/>
</dbReference>
<dbReference type="PANTHER" id="PTHR43045:SF2">
    <property type="entry name" value="INNER MEMBRANE METABOLITE TRANSPORT PROTEIN YHJE"/>
    <property type="match status" value="1"/>
</dbReference>